<dbReference type="AlphaFoldDB" id="F8ANC7"/>
<dbReference type="HOGENOM" id="CLU_052500_0_0_2"/>
<dbReference type="InterPro" id="IPR036188">
    <property type="entry name" value="FAD/NAD-bd_sf"/>
</dbReference>
<accession>F8ANC7</accession>
<name>F8ANC7_METOI</name>
<dbReference type="GO" id="GO:0050660">
    <property type="term" value="F:flavin adenine dinucleotide binding"/>
    <property type="evidence" value="ECO:0007669"/>
    <property type="project" value="InterPro"/>
</dbReference>
<dbReference type="RefSeq" id="WP_013866372.1">
    <property type="nucleotide sequence ID" value="NC_015636.1"/>
</dbReference>
<dbReference type="InterPro" id="IPR051473">
    <property type="entry name" value="P2Ox-like"/>
</dbReference>
<dbReference type="STRING" id="647113.Metok_0193"/>
<dbReference type="Gene3D" id="3.50.50.60">
    <property type="entry name" value="FAD/NAD(P)-binding domain"/>
    <property type="match status" value="2"/>
</dbReference>
<keyword evidence="4" id="KW-0274">FAD</keyword>
<evidence type="ECO:0000256" key="3">
    <source>
        <dbReference type="ARBA" id="ARBA00022630"/>
    </source>
</evidence>
<dbReference type="OrthoDB" id="346033at2157"/>
<dbReference type="Pfam" id="PF00732">
    <property type="entry name" value="GMC_oxred_N"/>
    <property type="match status" value="1"/>
</dbReference>
<evidence type="ECO:0000259" key="7">
    <source>
        <dbReference type="Pfam" id="PF05199"/>
    </source>
</evidence>
<evidence type="ECO:0000256" key="5">
    <source>
        <dbReference type="ARBA" id="ARBA00023002"/>
    </source>
</evidence>
<dbReference type="GeneID" id="10772310"/>
<feature type="domain" description="Glucose-methanol-choline oxidoreductase N-terminal" evidence="6">
    <location>
        <begin position="85"/>
        <end position="229"/>
    </location>
</feature>
<dbReference type="SUPFAM" id="SSF51905">
    <property type="entry name" value="FAD/NAD(P)-binding domain"/>
    <property type="match status" value="1"/>
</dbReference>
<keyword evidence="9" id="KW-1185">Reference proteome</keyword>
<dbReference type="EMBL" id="CP002792">
    <property type="protein sequence ID" value="AEH06186.1"/>
    <property type="molecule type" value="Genomic_DNA"/>
</dbReference>
<evidence type="ECO:0000313" key="8">
    <source>
        <dbReference type="EMBL" id="AEH06186.1"/>
    </source>
</evidence>
<dbReference type="Pfam" id="PF05199">
    <property type="entry name" value="GMC_oxred_C"/>
    <property type="match status" value="1"/>
</dbReference>
<proteinExistence type="inferred from homology"/>
<protein>
    <submittedName>
        <fullName evidence="8">Glucose-methanol-choline oxidoreductase</fullName>
    </submittedName>
</protein>
<dbReference type="GO" id="GO:0016614">
    <property type="term" value="F:oxidoreductase activity, acting on CH-OH group of donors"/>
    <property type="evidence" value="ECO:0007669"/>
    <property type="project" value="InterPro"/>
</dbReference>
<comment type="cofactor">
    <cofactor evidence="1">
        <name>FAD</name>
        <dbReference type="ChEBI" id="CHEBI:57692"/>
    </cofactor>
</comment>
<dbReference type="PANTHER" id="PTHR42784:SF1">
    <property type="entry name" value="PYRANOSE 2-OXIDASE"/>
    <property type="match status" value="1"/>
</dbReference>
<dbReference type="eggNOG" id="arCOG02232">
    <property type="taxonomic scope" value="Archaea"/>
</dbReference>
<dbReference type="PANTHER" id="PTHR42784">
    <property type="entry name" value="PYRANOSE 2-OXIDASE"/>
    <property type="match status" value="1"/>
</dbReference>
<dbReference type="InterPro" id="IPR000172">
    <property type="entry name" value="GMC_OxRdtase_N"/>
</dbReference>
<gene>
    <name evidence="8" type="ordered locus">Metok_0193</name>
</gene>
<evidence type="ECO:0000313" key="9">
    <source>
        <dbReference type="Proteomes" id="UP000009296"/>
    </source>
</evidence>
<evidence type="ECO:0000256" key="1">
    <source>
        <dbReference type="ARBA" id="ARBA00001974"/>
    </source>
</evidence>
<keyword evidence="5" id="KW-0560">Oxidoreductase</keyword>
<evidence type="ECO:0000256" key="2">
    <source>
        <dbReference type="ARBA" id="ARBA00010790"/>
    </source>
</evidence>
<sequence>MYDFIIIGSGVAGCTIFKELINKYPNKKILLLEKGNSPKYISEGNNKVQVLYVNSLGGSALYSVGNAFKIDLRYMGISIKDDIYNEIENELNVNLVPPNFINKPTQNLYNYGFKRTPKFINFNKCRSCGMCASKLCNAKWTPRNLLLPKNSNGKIITNFEVLNIQKKERVFFVEGSYRTNKNNNKNNTNINEKRIFKGKNVILSAGGINSPRILSSILDNEYIGKNLFVDTFITVGGVLNDANLNNSIPMSVYKKYDDFILSPHYSTLLYNQIKEENKIIKNSDIFGLMIKIKDDNNGIVGKNYVYKDISKKDDELFSKGFKEALNIFSDMGIDKIYKTIPRGSHPSGTCAVGKVVNKDFETEIDGLFVCDASIFPKPIGLPPILGIIAIGKKLSHIL</sequence>
<evidence type="ECO:0000256" key="4">
    <source>
        <dbReference type="ARBA" id="ARBA00022827"/>
    </source>
</evidence>
<keyword evidence="3" id="KW-0285">Flavoprotein</keyword>
<dbReference type="Proteomes" id="UP000009296">
    <property type="component" value="Chromosome"/>
</dbReference>
<evidence type="ECO:0000259" key="6">
    <source>
        <dbReference type="Pfam" id="PF00732"/>
    </source>
</evidence>
<reference evidence="8" key="1">
    <citation type="submission" date="2011-05" db="EMBL/GenBank/DDBJ databases">
        <title>Complete sequence of chromosome of Methanothermococcus okinawensis IH1.</title>
        <authorList>
            <consortium name="US DOE Joint Genome Institute"/>
            <person name="Lucas S."/>
            <person name="Han J."/>
            <person name="Lapidus A."/>
            <person name="Cheng J.-F."/>
            <person name="Goodwin L."/>
            <person name="Pitluck S."/>
            <person name="Peters L."/>
            <person name="Mikhailova N."/>
            <person name="Held B."/>
            <person name="Han C."/>
            <person name="Tapia R."/>
            <person name="Land M."/>
            <person name="Hauser L."/>
            <person name="Kyrpides N."/>
            <person name="Ivanova N."/>
            <person name="Pagani I."/>
            <person name="Sieprawska-Lupa M."/>
            <person name="Takai K."/>
            <person name="Miyazaki J."/>
            <person name="Whitman W."/>
            <person name="Woyke T."/>
        </authorList>
    </citation>
    <scope>NUCLEOTIDE SEQUENCE</scope>
    <source>
        <strain evidence="8">IH1</strain>
    </source>
</reference>
<feature type="domain" description="Glucose-methanol-choline oxidoreductase C-terminal" evidence="7">
    <location>
        <begin position="333"/>
        <end position="391"/>
    </location>
</feature>
<dbReference type="InterPro" id="IPR007867">
    <property type="entry name" value="GMC_OxRtase_C"/>
</dbReference>
<organism evidence="8 9">
    <name type="scientific">Methanothermococcus okinawensis (strain DSM 14208 / JCM 11175 / IH1)</name>
    <dbReference type="NCBI Taxonomy" id="647113"/>
    <lineage>
        <taxon>Archaea</taxon>
        <taxon>Methanobacteriati</taxon>
        <taxon>Methanobacteriota</taxon>
        <taxon>Methanomada group</taxon>
        <taxon>Methanococci</taxon>
        <taxon>Methanococcales</taxon>
        <taxon>Methanococcaceae</taxon>
        <taxon>Methanothermococcus</taxon>
    </lineage>
</organism>
<comment type="similarity">
    <text evidence="2">Belongs to the GMC oxidoreductase family.</text>
</comment>
<dbReference type="KEGG" id="mok:Metok_0193"/>